<keyword evidence="1" id="KW-0732">Signal</keyword>
<dbReference type="AlphaFoldDB" id="A0A090XEA9"/>
<protein>
    <submittedName>
        <fullName evidence="2">Putative secreted metalloprotease</fullName>
    </submittedName>
</protein>
<reference evidence="2" key="1">
    <citation type="journal article" date="2015" name="PLoS Negl. Trop. Dis.">
        <title>Deep Sequencing Analysis of the Ixodes ricinus Haemocytome.</title>
        <authorList>
            <person name="Kotsyfakis M."/>
            <person name="Kopacek P."/>
            <person name="Franta Z."/>
            <person name="Pedra J.H."/>
            <person name="Ribeiro J.M."/>
        </authorList>
    </citation>
    <scope>NUCLEOTIDE SEQUENCE</scope>
</reference>
<accession>A0A090XEA9</accession>
<feature type="chain" id="PRO_5001867142" evidence="1">
    <location>
        <begin position="19"/>
        <end position="264"/>
    </location>
</feature>
<keyword evidence="2" id="KW-0645">Protease</keyword>
<keyword evidence="2" id="KW-0482">Metalloprotease</keyword>
<dbReference type="EMBL" id="GBIH01002162">
    <property type="protein sequence ID" value="JAC92548.1"/>
    <property type="molecule type" value="mRNA"/>
</dbReference>
<dbReference type="Gene3D" id="3.40.390.10">
    <property type="entry name" value="Collagenase (Catalytic Domain)"/>
    <property type="match status" value="1"/>
</dbReference>
<sequence>MFAFTVLLILSLTGAHMAITKQDTIQEKKVKLGVTIILDLPYIRQSRHNDNLTRYLRAFLNAVQLRFSDMTKPKINLILADIILLDAAKQATIYSENDILRYTVHGVWTRTDSTYHFPENRGIILIMTGFDIWNAFYLDGNITSSAEENGACTPNKKNVALCEDDGFTFSGVGSAAQAIARLLGASFDTYKERYKCHPDKGYLLSSNTGVSSRYNLSACGKEQIKKAIKTSDQKRKDCLFKGRTIEGSASEVNEPLELPIDLLQ</sequence>
<dbReference type="GO" id="GO:0006508">
    <property type="term" value="P:proteolysis"/>
    <property type="evidence" value="ECO:0007669"/>
    <property type="project" value="UniProtKB-KW"/>
</dbReference>
<evidence type="ECO:0000256" key="1">
    <source>
        <dbReference type="SAM" id="SignalP"/>
    </source>
</evidence>
<evidence type="ECO:0000313" key="2">
    <source>
        <dbReference type="EMBL" id="JAC92548.1"/>
    </source>
</evidence>
<feature type="signal peptide" evidence="1">
    <location>
        <begin position="1"/>
        <end position="18"/>
    </location>
</feature>
<dbReference type="InterPro" id="IPR024079">
    <property type="entry name" value="MetalloPept_cat_dom_sf"/>
</dbReference>
<dbReference type="SUPFAM" id="SSF55486">
    <property type="entry name" value="Metalloproteases ('zincins'), catalytic domain"/>
    <property type="match status" value="1"/>
</dbReference>
<proteinExistence type="evidence at transcript level"/>
<name>A0A090XEA9_IXORI</name>
<organism evidence="2">
    <name type="scientific">Ixodes ricinus</name>
    <name type="common">Common tick</name>
    <name type="synonym">Acarus ricinus</name>
    <dbReference type="NCBI Taxonomy" id="34613"/>
    <lineage>
        <taxon>Eukaryota</taxon>
        <taxon>Metazoa</taxon>
        <taxon>Ecdysozoa</taxon>
        <taxon>Arthropoda</taxon>
        <taxon>Chelicerata</taxon>
        <taxon>Arachnida</taxon>
        <taxon>Acari</taxon>
        <taxon>Parasitiformes</taxon>
        <taxon>Ixodida</taxon>
        <taxon>Ixodoidea</taxon>
        <taxon>Ixodidae</taxon>
        <taxon>Ixodinae</taxon>
        <taxon>Ixodes</taxon>
    </lineage>
</organism>
<keyword evidence="2" id="KW-0378">Hydrolase</keyword>
<dbReference type="GO" id="GO:0008237">
    <property type="term" value="F:metallopeptidase activity"/>
    <property type="evidence" value="ECO:0007669"/>
    <property type="project" value="UniProtKB-KW"/>
</dbReference>